<reference evidence="3 4" key="1">
    <citation type="journal article" date="2017" name="Genome Biol.">
        <title>New reference genome sequences of hot pepper reveal the massive evolution of plant disease-resistance genes by retroduplication.</title>
        <authorList>
            <person name="Kim S."/>
            <person name="Park J."/>
            <person name="Yeom S.I."/>
            <person name="Kim Y.M."/>
            <person name="Seo E."/>
            <person name="Kim K.T."/>
            <person name="Kim M.S."/>
            <person name="Lee J.M."/>
            <person name="Cheong K."/>
            <person name="Shin H.S."/>
            <person name="Kim S.B."/>
            <person name="Han K."/>
            <person name="Lee J."/>
            <person name="Park M."/>
            <person name="Lee H.A."/>
            <person name="Lee H.Y."/>
            <person name="Lee Y."/>
            <person name="Oh S."/>
            <person name="Lee J.H."/>
            <person name="Choi E."/>
            <person name="Choi E."/>
            <person name="Lee S.E."/>
            <person name="Jeon J."/>
            <person name="Kim H."/>
            <person name="Choi G."/>
            <person name="Song H."/>
            <person name="Lee J."/>
            <person name="Lee S.C."/>
            <person name="Kwon J.K."/>
            <person name="Lee H.Y."/>
            <person name="Koo N."/>
            <person name="Hong Y."/>
            <person name="Kim R.W."/>
            <person name="Kang W.H."/>
            <person name="Huh J.H."/>
            <person name="Kang B.C."/>
            <person name="Yang T.J."/>
            <person name="Lee Y.H."/>
            <person name="Bennetzen J.L."/>
            <person name="Choi D."/>
        </authorList>
    </citation>
    <scope>NUCLEOTIDE SEQUENCE [LARGE SCALE GENOMIC DNA]</scope>
    <source>
        <strain evidence="4">cv. PBC81</strain>
    </source>
</reference>
<evidence type="ECO:0000256" key="2">
    <source>
        <dbReference type="SAM" id="Phobius"/>
    </source>
</evidence>
<evidence type="ECO:0000313" key="3">
    <source>
        <dbReference type="EMBL" id="PHT53224.1"/>
    </source>
</evidence>
<reference evidence="4" key="2">
    <citation type="journal article" date="2017" name="J. Anim. Genet.">
        <title>Multiple reference genome sequences of hot pepper reveal the massive evolution of plant disease resistance genes by retroduplication.</title>
        <authorList>
            <person name="Kim S."/>
            <person name="Park J."/>
            <person name="Yeom S.-I."/>
            <person name="Kim Y.-M."/>
            <person name="Seo E."/>
            <person name="Kim K.-T."/>
            <person name="Kim M.-S."/>
            <person name="Lee J.M."/>
            <person name="Cheong K."/>
            <person name="Shin H.-S."/>
            <person name="Kim S.-B."/>
            <person name="Han K."/>
            <person name="Lee J."/>
            <person name="Park M."/>
            <person name="Lee H.-A."/>
            <person name="Lee H.-Y."/>
            <person name="Lee Y."/>
            <person name="Oh S."/>
            <person name="Lee J.H."/>
            <person name="Choi E."/>
            <person name="Choi E."/>
            <person name="Lee S.E."/>
            <person name="Jeon J."/>
            <person name="Kim H."/>
            <person name="Choi G."/>
            <person name="Song H."/>
            <person name="Lee J."/>
            <person name="Lee S.-C."/>
            <person name="Kwon J.-K."/>
            <person name="Lee H.-Y."/>
            <person name="Koo N."/>
            <person name="Hong Y."/>
            <person name="Kim R.W."/>
            <person name="Kang W.-H."/>
            <person name="Huh J.H."/>
            <person name="Kang B.-C."/>
            <person name="Yang T.-J."/>
            <person name="Lee Y.-H."/>
            <person name="Bennetzen J.L."/>
            <person name="Choi D."/>
        </authorList>
    </citation>
    <scope>NUCLEOTIDE SEQUENCE [LARGE SCALE GENOMIC DNA]</scope>
    <source>
        <strain evidence="4">cv. PBC81</strain>
    </source>
</reference>
<dbReference type="Proteomes" id="UP000224567">
    <property type="component" value="Unassembled WGS sequence"/>
</dbReference>
<dbReference type="AlphaFoldDB" id="A0A2G2X6T3"/>
<accession>A0A2G2X6T3</accession>
<name>A0A2G2X6T3_CAPBA</name>
<protein>
    <submittedName>
        <fullName evidence="3">Uncharacterized protein</fullName>
    </submittedName>
</protein>
<gene>
    <name evidence="3" type="ORF">CQW23_07686</name>
</gene>
<organism evidence="3 4">
    <name type="scientific">Capsicum baccatum</name>
    <name type="common">Peruvian pepper</name>
    <dbReference type="NCBI Taxonomy" id="33114"/>
    <lineage>
        <taxon>Eukaryota</taxon>
        <taxon>Viridiplantae</taxon>
        <taxon>Streptophyta</taxon>
        <taxon>Embryophyta</taxon>
        <taxon>Tracheophyta</taxon>
        <taxon>Spermatophyta</taxon>
        <taxon>Magnoliopsida</taxon>
        <taxon>eudicotyledons</taxon>
        <taxon>Gunneridae</taxon>
        <taxon>Pentapetalae</taxon>
        <taxon>asterids</taxon>
        <taxon>lamiids</taxon>
        <taxon>Solanales</taxon>
        <taxon>Solanaceae</taxon>
        <taxon>Solanoideae</taxon>
        <taxon>Capsiceae</taxon>
        <taxon>Capsicum</taxon>
    </lineage>
</organism>
<feature type="compositionally biased region" description="Polar residues" evidence="1">
    <location>
        <begin position="19"/>
        <end position="30"/>
    </location>
</feature>
<feature type="region of interest" description="Disordered" evidence="1">
    <location>
        <begin position="102"/>
        <end position="125"/>
    </location>
</feature>
<keyword evidence="2" id="KW-0812">Transmembrane</keyword>
<dbReference type="OrthoDB" id="1906668at2759"/>
<comment type="caution">
    <text evidence="3">The sequence shown here is derived from an EMBL/GenBank/DDBJ whole genome shotgun (WGS) entry which is preliminary data.</text>
</comment>
<proteinExistence type="predicted"/>
<evidence type="ECO:0000313" key="4">
    <source>
        <dbReference type="Proteomes" id="UP000224567"/>
    </source>
</evidence>
<dbReference type="PANTHER" id="PTHR33429:SF7">
    <property type="entry name" value="OS02G0708000 PROTEIN"/>
    <property type="match status" value="1"/>
</dbReference>
<evidence type="ECO:0000256" key="1">
    <source>
        <dbReference type="SAM" id="MobiDB-lite"/>
    </source>
</evidence>
<sequence length="170" mass="18737">MSQQQQPVEGFPNDMPVQPKNSPISQPSSHSNGSFGTVFIILAVVLVISVLSCLIGRICNKRNHGLGHHYPSKQREAKQGHDIHPNQGHDIEFGIDKRIPTSKVATSNGDTNTPTYSMPSDNGHQDPYNGKMKGIGRESDELYLFASTTTLNDFSKDNVMISQRPDTFTD</sequence>
<keyword evidence="2" id="KW-1133">Transmembrane helix</keyword>
<feature type="region of interest" description="Disordered" evidence="1">
    <location>
        <begin position="1"/>
        <end position="30"/>
    </location>
</feature>
<keyword evidence="2" id="KW-0472">Membrane</keyword>
<dbReference type="PANTHER" id="PTHR33429">
    <property type="entry name" value="OS02G0708000 PROTEIN-RELATED"/>
    <property type="match status" value="1"/>
</dbReference>
<keyword evidence="4" id="KW-1185">Reference proteome</keyword>
<feature type="compositionally biased region" description="Polar residues" evidence="1">
    <location>
        <begin position="103"/>
        <end position="122"/>
    </location>
</feature>
<feature type="transmembrane region" description="Helical" evidence="2">
    <location>
        <begin position="35"/>
        <end position="55"/>
    </location>
</feature>
<dbReference type="EMBL" id="MLFT02000003">
    <property type="protein sequence ID" value="PHT53224.1"/>
    <property type="molecule type" value="Genomic_DNA"/>
</dbReference>